<dbReference type="AlphaFoldDB" id="A0A0K2TMC8"/>
<protein>
    <submittedName>
        <fullName evidence="1">Uncharacterized protein</fullName>
    </submittedName>
</protein>
<name>A0A0K2TMC8_LEPSM</name>
<dbReference type="EMBL" id="HACA01009902">
    <property type="protein sequence ID" value="CDW27263.1"/>
    <property type="molecule type" value="Transcribed_RNA"/>
</dbReference>
<sequence>MSLPILALEKTLSKIHDFDCFSSELKSL</sequence>
<accession>A0A0K2TMC8</accession>
<organism evidence="1">
    <name type="scientific">Lepeophtheirus salmonis</name>
    <name type="common">Salmon louse</name>
    <name type="synonym">Caligus salmonis</name>
    <dbReference type="NCBI Taxonomy" id="72036"/>
    <lineage>
        <taxon>Eukaryota</taxon>
        <taxon>Metazoa</taxon>
        <taxon>Ecdysozoa</taxon>
        <taxon>Arthropoda</taxon>
        <taxon>Crustacea</taxon>
        <taxon>Multicrustacea</taxon>
        <taxon>Hexanauplia</taxon>
        <taxon>Copepoda</taxon>
        <taxon>Siphonostomatoida</taxon>
        <taxon>Caligidae</taxon>
        <taxon>Lepeophtheirus</taxon>
    </lineage>
</organism>
<reference evidence="1" key="1">
    <citation type="submission" date="2014-05" db="EMBL/GenBank/DDBJ databases">
        <authorList>
            <person name="Chronopoulou M."/>
        </authorList>
    </citation>
    <scope>NUCLEOTIDE SEQUENCE</scope>
    <source>
        <tissue evidence="1">Whole organism</tissue>
    </source>
</reference>
<evidence type="ECO:0000313" key="1">
    <source>
        <dbReference type="EMBL" id="CDW27263.1"/>
    </source>
</evidence>
<proteinExistence type="predicted"/>